<protein>
    <recommendedName>
        <fullName evidence="3">Proteins of 100 residues with WXG</fullName>
    </recommendedName>
</protein>
<name>A0ABS6M3E1_9GAMM</name>
<dbReference type="RefSeq" id="WP_217175294.1">
    <property type="nucleotide sequence ID" value="NZ_JAFMOW010000068.1"/>
</dbReference>
<accession>A0ABS6M3E1</accession>
<evidence type="ECO:0000313" key="1">
    <source>
        <dbReference type="EMBL" id="MBU9858383.1"/>
    </source>
</evidence>
<organism evidence="1 2">
    <name type="scientific">Rahnella bonaserana</name>
    <dbReference type="NCBI Taxonomy" id="2816248"/>
    <lineage>
        <taxon>Bacteria</taxon>
        <taxon>Pseudomonadati</taxon>
        <taxon>Pseudomonadota</taxon>
        <taxon>Gammaproteobacteria</taxon>
        <taxon>Enterobacterales</taxon>
        <taxon>Yersiniaceae</taxon>
        <taxon>Rahnella</taxon>
    </lineage>
</organism>
<gene>
    <name evidence="1" type="ORF">J1778_24190</name>
</gene>
<keyword evidence="2" id="KW-1185">Reference proteome</keyword>
<reference evidence="1 2" key="1">
    <citation type="submission" date="2021-03" db="EMBL/GenBank/DDBJ databases">
        <title>Five novel Rahnella species.</title>
        <authorList>
            <person name="Brady C."/>
            <person name="Asselin J."/>
            <person name="Beer S."/>
            <person name="Bruberg M.B."/>
            <person name="Crampton B."/>
            <person name="Venter S."/>
            <person name="Arnold D."/>
            <person name="Denman S."/>
        </authorList>
    </citation>
    <scope>NUCLEOTIDE SEQUENCE [LARGE SCALE GENOMIC DNA]</scope>
    <source>
        <strain evidence="1 2">H11b</strain>
    </source>
</reference>
<evidence type="ECO:0000313" key="2">
    <source>
        <dbReference type="Proteomes" id="UP000734343"/>
    </source>
</evidence>
<dbReference type="EMBL" id="JAFMOW010000068">
    <property type="protein sequence ID" value="MBU9858383.1"/>
    <property type="molecule type" value="Genomic_DNA"/>
</dbReference>
<sequence>MSDIFDLRDSAINAAKASLGTNWNTVANSAVPQIEALLQLTWEIEKGKGSFRSGEYESLLATQKSTFVAVLATYEAITEEIAWQALNAAFSVILNGVRKLV</sequence>
<comment type="caution">
    <text evidence="1">The sequence shown here is derived from an EMBL/GenBank/DDBJ whole genome shotgun (WGS) entry which is preliminary data.</text>
</comment>
<dbReference type="Proteomes" id="UP000734343">
    <property type="component" value="Unassembled WGS sequence"/>
</dbReference>
<proteinExistence type="predicted"/>
<evidence type="ECO:0008006" key="3">
    <source>
        <dbReference type="Google" id="ProtNLM"/>
    </source>
</evidence>